<name>A0A418WAB7_9PROT</name>
<dbReference type="AlphaFoldDB" id="A0A418WAB7"/>
<dbReference type="Pfam" id="PF02464">
    <property type="entry name" value="CinA"/>
    <property type="match status" value="1"/>
</dbReference>
<dbReference type="Gene3D" id="3.90.950.20">
    <property type="entry name" value="CinA-like"/>
    <property type="match status" value="1"/>
</dbReference>
<keyword evidence="3" id="KW-1185">Reference proteome</keyword>
<evidence type="ECO:0000313" key="3">
    <source>
        <dbReference type="Proteomes" id="UP000284605"/>
    </source>
</evidence>
<comment type="caution">
    <text evidence="2">The sequence shown here is derived from an EMBL/GenBank/DDBJ whole genome shotgun (WGS) entry which is preliminary data.</text>
</comment>
<protein>
    <submittedName>
        <fullName evidence="2">CinA family protein</fullName>
    </submittedName>
</protein>
<evidence type="ECO:0000259" key="1">
    <source>
        <dbReference type="Pfam" id="PF02464"/>
    </source>
</evidence>
<dbReference type="OrthoDB" id="1253990at2"/>
<dbReference type="InterPro" id="IPR008136">
    <property type="entry name" value="CinA_C"/>
</dbReference>
<evidence type="ECO:0000313" key="2">
    <source>
        <dbReference type="EMBL" id="RJF86977.1"/>
    </source>
</evidence>
<gene>
    <name evidence="2" type="ORF">D3874_08070</name>
</gene>
<dbReference type="EMBL" id="QYUK01000011">
    <property type="protein sequence ID" value="RJF86977.1"/>
    <property type="molecule type" value="Genomic_DNA"/>
</dbReference>
<reference evidence="2 3" key="1">
    <citation type="submission" date="2018-09" db="EMBL/GenBank/DDBJ databases">
        <authorList>
            <person name="Zhu H."/>
        </authorList>
    </citation>
    <scope>NUCLEOTIDE SEQUENCE [LARGE SCALE GENOMIC DNA]</scope>
    <source>
        <strain evidence="2 3">K1W22B-8</strain>
    </source>
</reference>
<dbReference type="SUPFAM" id="SSF142433">
    <property type="entry name" value="CinA-like"/>
    <property type="match status" value="1"/>
</dbReference>
<organism evidence="2 3">
    <name type="scientific">Oleomonas cavernae</name>
    <dbReference type="NCBI Taxonomy" id="2320859"/>
    <lineage>
        <taxon>Bacteria</taxon>
        <taxon>Pseudomonadati</taxon>
        <taxon>Pseudomonadota</taxon>
        <taxon>Alphaproteobacteria</taxon>
        <taxon>Acetobacterales</taxon>
        <taxon>Acetobacteraceae</taxon>
        <taxon>Oleomonas</taxon>
    </lineage>
</organism>
<dbReference type="RefSeq" id="WP_119777621.1">
    <property type="nucleotide sequence ID" value="NZ_QYUK01000011.1"/>
</dbReference>
<dbReference type="InterPro" id="IPR036653">
    <property type="entry name" value="CinA-like_C"/>
</dbReference>
<feature type="domain" description="CinA C-terminal" evidence="1">
    <location>
        <begin position="10"/>
        <end position="160"/>
    </location>
</feature>
<accession>A0A418WAB7</accession>
<proteinExistence type="predicted"/>
<dbReference type="Proteomes" id="UP000284605">
    <property type="component" value="Unassembled WGS sequence"/>
</dbReference>
<sequence length="169" mass="17199">MHDILAMGTRAGSLLKARGEKIAVGETSAGGLISASLLAVPGASAYFAGGAITYSARAIRGLVGISTDDMRSSGVRSSSEPYAQLLAQAVRAKHGRITWGLSETGAAGPGGNPYGDPSGHSCMAVVGPVNLVRTLRTGLDDRVANMWAFAQAALALLVEALEAAPPRQP</sequence>